<feature type="transmembrane region" description="Helical" evidence="9">
    <location>
        <begin position="236"/>
        <end position="258"/>
    </location>
</feature>
<feature type="transmembrane region" description="Helical" evidence="9">
    <location>
        <begin position="43"/>
        <end position="58"/>
    </location>
</feature>
<comment type="similarity">
    <text evidence="8">Belongs to the NhaC Na(+)/H(+) (TC 2.A.35) antiporter family.</text>
</comment>
<keyword evidence="12" id="KW-1185">Reference proteome</keyword>
<evidence type="ECO:0000256" key="7">
    <source>
        <dbReference type="ARBA" id="ARBA00023136"/>
    </source>
</evidence>
<keyword evidence="7 9" id="KW-0472">Membrane</keyword>
<dbReference type="PANTHER" id="PTHR33451">
    <property type="entry name" value="MALATE-2H(+)/NA(+)-LACTATE ANTIPORTER"/>
    <property type="match status" value="1"/>
</dbReference>
<evidence type="ECO:0000256" key="5">
    <source>
        <dbReference type="ARBA" id="ARBA00022692"/>
    </source>
</evidence>
<evidence type="ECO:0000256" key="9">
    <source>
        <dbReference type="SAM" id="Phobius"/>
    </source>
</evidence>
<feature type="transmembrane region" description="Helical" evidence="9">
    <location>
        <begin position="436"/>
        <end position="460"/>
    </location>
</feature>
<evidence type="ECO:0000256" key="6">
    <source>
        <dbReference type="ARBA" id="ARBA00022989"/>
    </source>
</evidence>
<dbReference type="PANTHER" id="PTHR33451:SF6">
    <property type="entry name" value="NA(+)_H(+) ANTIPORTER NHAC"/>
    <property type="match status" value="1"/>
</dbReference>
<dbReference type="Proteomes" id="UP001144204">
    <property type="component" value="Unassembled WGS sequence"/>
</dbReference>
<keyword evidence="4" id="KW-1003">Cell membrane</keyword>
<dbReference type="InterPro" id="IPR004770">
    <property type="entry name" value="Na/H_antiport_NhaC"/>
</dbReference>
<evidence type="ECO:0000256" key="1">
    <source>
        <dbReference type="ARBA" id="ARBA00004651"/>
    </source>
</evidence>
<feature type="transmembrane region" description="Helical" evidence="9">
    <location>
        <begin position="20"/>
        <end position="37"/>
    </location>
</feature>
<reference evidence="11" key="2">
    <citation type="journal article" date="2023" name="PLoS ONE">
        <title>Philodulcilactobacillus myokoensis gen. nov., sp. nov., a fructophilic, acidophilic, and agar-phobic lactic acid bacterium isolated from fermented vegetable extracts.</title>
        <authorList>
            <person name="Kouya T."/>
            <person name="Ishiyama Y."/>
            <person name="Ohashi S."/>
            <person name="Kumakubo R."/>
            <person name="Yamazaki T."/>
            <person name="Otaki T."/>
        </authorList>
    </citation>
    <scope>NUCLEOTIDE SEQUENCE</scope>
    <source>
        <strain evidence="11">WR16-4</strain>
    </source>
</reference>
<organism evidence="11 12">
    <name type="scientific">Philodulcilactobacillus myokoensis</name>
    <dbReference type="NCBI Taxonomy" id="2929573"/>
    <lineage>
        <taxon>Bacteria</taxon>
        <taxon>Bacillati</taxon>
        <taxon>Bacillota</taxon>
        <taxon>Bacilli</taxon>
        <taxon>Lactobacillales</taxon>
        <taxon>Lactobacillaceae</taxon>
        <taxon>Philodulcilactobacillus</taxon>
    </lineage>
</organism>
<evidence type="ECO:0000313" key="12">
    <source>
        <dbReference type="Proteomes" id="UP001144204"/>
    </source>
</evidence>
<comment type="subcellular location">
    <subcellularLocation>
        <location evidence="1">Cell membrane</location>
        <topology evidence="1">Multi-pass membrane protein</topology>
    </subcellularLocation>
</comment>
<sequence>MNKVKVLKKSEPHFSLGESILVLLLMLIVMGFGVIGLKLSPEIPILVSIIIVIFWSKLKGFSWDQINDSFVVGIKNGIVPLFIFILIGALIGAWIISGIIPSLMVFGFHLISAQWFLPSVFIVCGLVGCMVGSTFTVVSTLGIAFMGIGITMGINPAMVAGAVLSGAIFGDKSSPLSATNNLSVAVVGADLMDHIKNLTFTTLPALVITFVIYLFIGHGNRSVSLSKIHVTEQVLTQHFSITFWAIIPILLLFICAWVKIPTVPTLLINITVSVIMYFFQSGSLNITNAANVILNGFVSHTGNHDVDALLSRGGISSMMSSMSLIFVALAFGGLLMHLGITDAVMKPASKHLNSDGKLILAAILACIGVNVFIGEQYLSVILPGNAFSKAFKKAGLAKVALSRVLEDGGTVINYLVPWGVAGVFITNTLNVPTAHYLPFVFFSILSPILSVFSGFTGIGIKHTNQKN</sequence>
<feature type="transmembrane region" description="Helical" evidence="9">
    <location>
        <begin position="270"/>
        <end position="294"/>
    </location>
</feature>
<dbReference type="Pfam" id="PF03553">
    <property type="entry name" value="Na_H_antiporter"/>
    <property type="match status" value="1"/>
</dbReference>
<evidence type="ECO:0000256" key="8">
    <source>
        <dbReference type="ARBA" id="ARBA00038435"/>
    </source>
</evidence>
<feature type="transmembrane region" description="Helical" evidence="9">
    <location>
        <begin position="120"/>
        <end position="148"/>
    </location>
</feature>
<dbReference type="NCBIfam" id="TIGR00931">
    <property type="entry name" value="antiport_nhaC"/>
    <property type="match status" value="1"/>
</dbReference>
<keyword evidence="2" id="KW-0813">Transport</keyword>
<feature type="transmembrane region" description="Helical" evidence="9">
    <location>
        <begin position="314"/>
        <end position="338"/>
    </location>
</feature>
<gene>
    <name evidence="11" type="primary">nha2</name>
    <name evidence="11" type="ORF">WR164_12910</name>
</gene>
<reference evidence="11" key="1">
    <citation type="submission" date="2022-07" db="EMBL/GenBank/DDBJ databases">
        <authorList>
            <person name="Kouya T."/>
            <person name="Ishiyama Y."/>
        </authorList>
    </citation>
    <scope>NUCLEOTIDE SEQUENCE</scope>
    <source>
        <strain evidence="11">WR16-4</strain>
    </source>
</reference>
<proteinExistence type="inferred from homology"/>
<comment type="caution">
    <text evidence="11">The sequence shown here is derived from an EMBL/GenBank/DDBJ whole genome shotgun (WGS) entry which is preliminary data.</text>
</comment>
<evidence type="ECO:0000313" key="11">
    <source>
        <dbReference type="EMBL" id="GLB47312.1"/>
    </source>
</evidence>
<feature type="domain" description="Na+/H+ antiporter NhaC-like C-terminal" evidence="10">
    <location>
        <begin position="166"/>
        <end position="458"/>
    </location>
</feature>
<feature type="transmembrane region" description="Helical" evidence="9">
    <location>
        <begin position="198"/>
        <end position="216"/>
    </location>
</feature>
<dbReference type="InterPro" id="IPR018461">
    <property type="entry name" value="Na/H_Antiport_NhaC-like_C"/>
</dbReference>
<protein>
    <submittedName>
        <fullName evidence="11">Na+/H+ antiporter NhaC</fullName>
    </submittedName>
</protein>
<dbReference type="EMBL" id="BRPL01000002">
    <property type="protein sequence ID" value="GLB47312.1"/>
    <property type="molecule type" value="Genomic_DNA"/>
</dbReference>
<accession>A0A9W6B1P6</accession>
<keyword evidence="6 9" id="KW-1133">Transmembrane helix</keyword>
<dbReference type="AlphaFoldDB" id="A0A9W6B1P6"/>
<evidence type="ECO:0000256" key="2">
    <source>
        <dbReference type="ARBA" id="ARBA00022448"/>
    </source>
</evidence>
<feature type="transmembrane region" description="Helical" evidence="9">
    <location>
        <begin position="358"/>
        <end position="378"/>
    </location>
</feature>
<dbReference type="GO" id="GO:0005886">
    <property type="term" value="C:plasma membrane"/>
    <property type="evidence" value="ECO:0007669"/>
    <property type="project" value="UniProtKB-SubCell"/>
</dbReference>
<dbReference type="GO" id="GO:0015297">
    <property type="term" value="F:antiporter activity"/>
    <property type="evidence" value="ECO:0007669"/>
    <property type="project" value="UniProtKB-KW"/>
</dbReference>
<name>A0A9W6B1P6_9LACO</name>
<evidence type="ECO:0000259" key="10">
    <source>
        <dbReference type="Pfam" id="PF03553"/>
    </source>
</evidence>
<evidence type="ECO:0000256" key="4">
    <source>
        <dbReference type="ARBA" id="ARBA00022475"/>
    </source>
</evidence>
<keyword evidence="3" id="KW-0050">Antiport</keyword>
<evidence type="ECO:0000256" key="3">
    <source>
        <dbReference type="ARBA" id="ARBA00022449"/>
    </source>
</evidence>
<dbReference type="RefSeq" id="WP_286136774.1">
    <property type="nucleotide sequence ID" value="NZ_BRPL01000002.1"/>
</dbReference>
<feature type="transmembrane region" description="Helical" evidence="9">
    <location>
        <begin position="78"/>
        <end position="100"/>
    </location>
</feature>
<keyword evidence="5 9" id="KW-0812">Transmembrane</keyword>
<dbReference type="InterPro" id="IPR052180">
    <property type="entry name" value="NhaC_Na-H+_Antiporter"/>
</dbReference>